<comment type="cofactor">
    <cofactor evidence="1">
        <name>Mg(2+)</name>
        <dbReference type="ChEBI" id="CHEBI:18420"/>
    </cofactor>
</comment>
<evidence type="ECO:0000313" key="11">
    <source>
        <dbReference type="EMBL" id="NNG39101.1"/>
    </source>
</evidence>
<dbReference type="GO" id="GO:0046872">
    <property type="term" value="F:metal ion binding"/>
    <property type="evidence" value="ECO:0007669"/>
    <property type="project" value="UniProtKB-KW"/>
</dbReference>
<evidence type="ECO:0000256" key="7">
    <source>
        <dbReference type="ARBA" id="ARBA00022840"/>
    </source>
</evidence>
<dbReference type="PANTHER" id="PTHR33571">
    <property type="entry name" value="SSL8005 PROTEIN"/>
    <property type="match status" value="1"/>
</dbReference>
<dbReference type="SUPFAM" id="SSF81301">
    <property type="entry name" value="Nucleotidyltransferase"/>
    <property type="match status" value="1"/>
</dbReference>
<dbReference type="Pfam" id="PF01909">
    <property type="entry name" value="NTP_transf_2"/>
    <property type="match status" value="1"/>
</dbReference>
<evidence type="ECO:0000256" key="9">
    <source>
        <dbReference type="ARBA" id="ARBA00038276"/>
    </source>
</evidence>
<accession>A0A849AIF2</accession>
<dbReference type="CDD" id="cd00093">
    <property type="entry name" value="HTH_XRE"/>
    <property type="match status" value="1"/>
</dbReference>
<dbReference type="InterPro" id="IPR001387">
    <property type="entry name" value="Cro/C1-type_HTH"/>
</dbReference>
<feature type="domain" description="HTH cro/C1-type" evidence="10">
    <location>
        <begin position="5"/>
        <end position="51"/>
    </location>
</feature>
<reference evidence="11 12" key="1">
    <citation type="submission" date="2020-05" db="EMBL/GenBank/DDBJ databases">
        <title>Flexivirga sp. ID2601S isolated from air conditioner.</title>
        <authorList>
            <person name="Kim D.H."/>
        </authorList>
    </citation>
    <scope>NUCLEOTIDE SEQUENCE [LARGE SCALE GENOMIC DNA]</scope>
    <source>
        <strain evidence="11 12">ID2601S</strain>
    </source>
</reference>
<dbReference type="RefSeq" id="WP_171153571.1">
    <property type="nucleotide sequence ID" value="NZ_JABENB010000001.1"/>
</dbReference>
<organism evidence="11 12">
    <name type="scientific">Flexivirga aerilata</name>
    <dbReference type="NCBI Taxonomy" id="1656889"/>
    <lineage>
        <taxon>Bacteria</taxon>
        <taxon>Bacillati</taxon>
        <taxon>Actinomycetota</taxon>
        <taxon>Actinomycetes</taxon>
        <taxon>Micrococcales</taxon>
        <taxon>Dermacoccaceae</taxon>
        <taxon>Flexivirga</taxon>
    </lineage>
</organism>
<dbReference type="GO" id="GO:0003677">
    <property type="term" value="F:DNA binding"/>
    <property type="evidence" value="ECO:0007669"/>
    <property type="project" value="InterPro"/>
</dbReference>
<dbReference type="GO" id="GO:0016779">
    <property type="term" value="F:nucleotidyltransferase activity"/>
    <property type="evidence" value="ECO:0007669"/>
    <property type="project" value="UniProtKB-KW"/>
</dbReference>
<gene>
    <name evidence="11" type="ORF">HJ588_07410</name>
</gene>
<keyword evidence="12" id="KW-1185">Reference proteome</keyword>
<proteinExistence type="inferred from homology"/>
<evidence type="ECO:0000259" key="10">
    <source>
        <dbReference type="PROSITE" id="PS50943"/>
    </source>
</evidence>
<dbReference type="Pfam" id="PF01381">
    <property type="entry name" value="HTH_3"/>
    <property type="match status" value="1"/>
</dbReference>
<dbReference type="Gene3D" id="1.10.260.40">
    <property type="entry name" value="lambda repressor-like DNA-binding domains"/>
    <property type="match status" value="1"/>
</dbReference>
<sequence length="147" mass="15490">MTNVVRRLREAAGLSQAELAARSGVAQPNIAAYEAGRRSASAAMLERLHRAARPLPHEALAAHRRELVTLAESFGLTNLRVFGSVVRGTDGPGSDLDILVARSPGVGLMALAEFTERATELLGVEVDVVTDGGLRADHELLTTAVAV</sequence>
<dbReference type="GO" id="GO:0005524">
    <property type="term" value="F:ATP binding"/>
    <property type="evidence" value="ECO:0007669"/>
    <property type="project" value="UniProtKB-KW"/>
</dbReference>
<dbReference type="InterPro" id="IPR010982">
    <property type="entry name" value="Lambda_DNA-bd_dom_sf"/>
</dbReference>
<dbReference type="InterPro" id="IPR043519">
    <property type="entry name" value="NT_sf"/>
</dbReference>
<evidence type="ECO:0000256" key="2">
    <source>
        <dbReference type="ARBA" id="ARBA00022649"/>
    </source>
</evidence>
<keyword evidence="6" id="KW-0547">Nucleotide-binding</keyword>
<comment type="similarity">
    <text evidence="9">Belongs to the MntA antitoxin family.</text>
</comment>
<dbReference type="EMBL" id="JABENB010000001">
    <property type="protein sequence ID" value="NNG39101.1"/>
    <property type="molecule type" value="Genomic_DNA"/>
</dbReference>
<dbReference type="Gene3D" id="3.30.460.10">
    <property type="entry name" value="Beta Polymerase, domain 2"/>
    <property type="match status" value="1"/>
</dbReference>
<dbReference type="Proteomes" id="UP000557772">
    <property type="component" value="Unassembled WGS sequence"/>
</dbReference>
<evidence type="ECO:0000313" key="12">
    <source>
        <dbReference type="Proteomes" id="UP000557772"/>
    </source>
</evidence>
<dbReference type="AlphaFoldDB" id="A0A849AIF2"/>
<comment type="caution">
    <text evidence="11">The sequence shown here is derived from an EMBL/GenBank/DDBJ whole genome shotgun (WGS) entry which is preliminary data.</text>
</comment>
<keyword evidence="2" id="KW-1277">Toxin-antitoxin system</keyword>
<evidence type="ECO:0000256" key="3">
    <source>
        <dbReference type="ARBA" id="ARBA00022679"/>
    </source>
</evidence>
<dbReference type="InterPro" id="IPR052038">
    <property type="entry name" value="Type-VII_TA_antitoxin"/>
</dbReference>
<keyword evidence="3" id="KW-0808">Transferase</keyword>
<dbReference type="PANTHER" id="PTHR33571:SF12">
    <property type="entry name" value="BSL3053 PROTEIN"/>
    <property type="match status" value="1"/>
</dbReference>
<evidence type="ECO:0000256" key="8">
    <source>
        <dbReference type="ARBA" id="ARBA00022842"/>
    </source>
</evidence>
<keyword evidence="4" id="KW-0548">Nucleotidyltransferase</keyword>
<dbReference type="SMART" id="SM00530">
    <property type="entry name" value="HTH_XRE"/>
    <property type="match status" value="1"/>
</dbReference>
<keyword evidence="7" id="KW-0067">ATP-binding</keyword>
<dbReference type="CDD" id="cd05403">
    <property type="entry name" value="NT_KNTase_like"/>
    <property type="match status" value="1"/>
</dbReference>
<name>A0A849AIF2_9MICO</name>
<evidence type="ECO:0000256" key="5">
    <source>
        <dbReference type="ARBA" id="ARBA00022723"/>
    </source>
</evidence>
<dbReference type="PROSITE" id="PS50943">
    <property type="entry name" value="HTH_CROC1"/>
    <property type="match status" value="1"/>
</dbReference>
<dbReference type="SUPFAM" id="SSF47413">
    <property type="entry name" value="lambda repressor-like DNA-binding domains"/>
    <property type="match status" value="1"/>
</dbReference>
<evidence type="ECO:0000256" key="4">
    <source>
        <dbReference type="ARBA" id="ARBA00022695"/>
    </source>
</evidence>
<protein>
    <submittedName>
        <fullName evidence="11">Helix-turn-helix domain-containing protein</fullName>
    </submittedName>
</protein>
<evidence type="ECO:0000256" key="1">
    <source>
        <dbReference type="ARBA" id="ARBA00001946"/>
    </source>
</evidence>
<keyword evidence="8" id="KW-0460">Magnesium</keyword>
<keyword evidence="5" id="KW-0479">Metal-binding</keyword>
<evidence type="ECO:0000256" key="6">
    <source>
        <dbReference type="ARBA" id="ARBA00022741"/>
    </source>
</evidence>
<dbReference type="InterPro" id="IPR002934">
    <property type="entry name" value="Polymerase_NTP_transf_dom"/>
</dbReference>